<dbReference type="Pfam" id="PF16850">
    <property type="entry name" value="Inhibitor_I66"/>
    <property type="match status" value="1"/>
</dbReference>
<dbReference type="CDD" id="cd23428">
    <property type="entry name" value="beta-trefoil_Ricin_SPI"/>
    <property type="match status" value="1"/>
</dbReference>
<comment type="caution">
    <text evidence="1">The sequence shown here is derived from an EMBL/GenBank/DDBJ whole genome shotgun (WGS) entry which is preliminary data.</text>
</comment>
<evidence type="ECO:0000313" key="2">
    <source>
        <dbReference type="Proteomes" id="UP001430848"/>
    </source>
</evidence>
<dbReference type="InterPro" id="IPR031755">
    <property type="entry name" value="Inhibitor_I66"/>
</dbReference>
<protein>
    <submittedName>
        <fullName evidence="1">Uncharacterized protein</fullName>
    </submittedName>
</protein>
<dbReference type="Proteomes" id="UP001430848">
    <property type="component" value="Unassembled WGS sequence"/>
</dbReference>
<name>A0ABR1P0M8_DIAER</name>
<dbReference type="EMBL" id="JAKNSF020000064">
    <property type="protein sequence ID" value="KAK7722837.1"/>
    <property type="molecule type" value="Genomic_DNA"/>
</dbReference>
<proteinExistence type="predicted"/>
<evidence type="ECO:0000313" key="1">
    <source>
        <dbReference type="EMBL" id="KAK7722837.1"/>
    </source>
</evidence>
<reference evidence="1 2" key="1">
    <citation type="submission" date="2024-02" db="EMBL/GenBank/DDBJ databases">
        <title>De novo assembly and annotation of 12 fungi associated with fruit tree decline syndrome in Ontario, Canada.</title>
        <authorList>
            <person name="Sulman M."/>
            <person name="Ellouze W."/>
            <person name="Ilyukhin E."/>
        </authorList>
    </citation>
    <scope>NUCLEOTIDE SEQUENCE [LARGE SCALE GENOMIC DNA]</scope>
    <source>
        <strain evidence="1 2">M169</strain>
    </source>
</reference>
<organism evidence="1 2">
    <name type="scientific">Diaporthe eres</name>
    <name type="common">Phomopsis oblonga</name>
    <dbReference type="NCBI Taxonomy" id="83184"/>
    <lineage>
        <taxon>Eukaryota</taxon>
        <taxon>Fungi</taxon>
        <taxon>Dikarya</taxon>
        <taxon>Ascomycota</taxon>
        <taxon>Pezizomycotina</taxon>
        <taxon>Sordariomycetes</taxon>
        <taxon>Sordariomycetidae</taxon>
        <taxon>Diaporthales</taxon>
        <taxon>Diaporthaceae</taxon>
        <taxon>Diaporthe</taxon>
        <taxon>Diaporthe eres species complex</taxon>
    </lineage>
</organism>
<sequence>MQLKTGFYFISTIVTSPWGEHWVQRDSAEDKAYLPKPVNIQVDEAGAAEWYVEQIDDTKVFKLSAGSINLDPAPTVDQDGKLVADVSGQSATNWTLTECGENCDEGVFIITDDEGNAWQTPQTNDTDPQILLQYLVIPLIYPPQYPTYAQFKFASVDDVD</sequence>
<keyword evidence="2" id="KW-1185">Reference proteome</keyword>
<dbReference type="Gene3D" id="2.80.10.50">
    <property type="match status" value="1"/>
</dbReference>
<accession>A0ABR1P0M8</accession>
<gene>
    <name evidence="1" type="ORF">SLS63_009111</name>
</gene>